<evidence type="ECO:0000256" key="8">
    <source>
        <dbReference type="SAM" id="MobiDB-lite"/>
    </source>
</evidence>
<dbReference type="InterPro" id="IPR050487">
    <property type="entry name" value="FtsQ_DivIB"/>
</dbReference>
<evidence type="ECO:0000313" key="11">
    <source>
        <dbReference type="EMBL" id="CAB4540402.1"/>
    </source>
</evidence>
<feature type="transmembrane region" description="Helical" evidence="9">
    <location>
        <begin position="63"/>
        <end position="90"/>
    </location>
</feature>
<accession>A0A6J6BN19</accession>
<keyword evidence="7" id="KW-0131">Cell cycle</keyword>
<evidence type="ECO:0000256" key="1">
    <source>
        <dbReference type="ARBA" id="ARBA00004370"/>
    </source>
</evidence>
<evidence type="ECO:0000256" key="3">
    <source>
        <dbReference type="ARBA" id="ARBA00022618"/>
    </source>
</evidence>
<dbReference type="PANTHER" id="PTHR37820">
    <property type="entry name" value="CELL DIVISION PROTEIN DIVIB"/>
    <property type="match status" value="1"/>
</dbReference>
<dbReference type="PROSITE" id="PS51779">
    <property type="entry name" value="POTRA"/>
    <property type="match status" value="1"/>
</dbReference>
<keyword evidence="5 9" id="KW-1133">Transmembrane helix</keyword>
<evidence type="ECO:0000256" key="4">
    <source>
        <dbReference type="ARBA" id="ARBA00022692"/>
    </source>
</evidence>
<organism evidence="11">
    <name type="scientific">freshwater metagenome</name>
    <dbReference type="NCBI Taxonomy" id="449393"/>
    <lineage>
        <taxon>unclassified sequences</taxon>
        <taxon>metagenomes</taxon>
        <taxon>ecological metagenomes</taxon>
    </lineage>
</organism>
<evidence type="ECO:0000256" key="5">
    <source>
        <dbReference type="ARBA" id="ARBA00022989"/>
    </source>
</evidence>
<keyword evidence="2" id="KW-1003">Cell membrane</keyword>
<sequence length="286" mass="30948">MPAGAAPQKPAAKPTEKKSADVRKLLRAEGSRTASLTKQAKRAGRQARAQLRGDSAVSLNKRVWGWAAVSSFVLLMALILAAVYSPLLAIERLSVRGEKLVSEKEIKAALKGQIGKPLPQVNDDEIAKSLKRFPLIESFSVISAPPHTLIIKVTERTPIAVVWVDGYGYAFFDPAGVRVGRADNRSKLPTLEISGTPGKSPSFKAAIEVLLALPAELLPRISTMTAKSKDDVSFRLRGYAGQKVIWGDPSQAVLKSKVLAALIENQSKNDRVTYDVSSPQTPVVRY</sequence>
<comment type="subcellular location">
    <subcellularLocation>
        <location evidence="1">Membrane</location>
    </subcellularLocation>
</comment>
<dbReference type="AlphaFoldDB" id="A0A6J6BN19"/>
<dbReference type="GO" id="GO:0051301">
    <property type="term" value="P:cell division"/>
    <property type="evidence" value="ECO:0007669"/>
    <property type="project" value="UniProtKB-KW"/>
</dbReference>
<evidence type="ECO:0000259" key="10">
    <source>
        <dbReference type="PROSITE" id="PS51779"/>
    </source>
</evidence>
<name>A0A6J6BN19_9ZZZZ</name>
<evidence type="ECO:0000256" key="6">
    <source>
        <dbReference type="ARBA" id="ARBA00023136"/>
    </source>
</evidence>
<reference evidence="11" key="1">
    <citation type="submission" date="2020-05" db="EMBL/GenBank/DDBJ databases">
        <authorList>
            <person name="Chiriac C."/>
            <person name="Salcher M."/>
            <person name="Ghai R."/>
            <person name="Kavagutti S V."/>
        </authorList>
    </citation>
    <scope>NUCLEOTIDE SEQUENCE</scope>
</reference>
<keyword evidence="3" id="KW-0132">Cell division</keyword>
<dbReference type="InterPro" id="IPR013685">
    <property type="entry name" value="POTRA_FtsQ_type"/>
</dbReference>
<dbReference type="GO" id="GO:0005886">
    <property type="term" value="C:plasma membrane"/>
    <property type="evidence" value="ECO:0007669"/>
    <property type="project" value="TreeGrafter"/>
</dbReference>
<keyword evidence="4 9" id="KW-0812">Transmembrane</keyword>
<feature type="compositionally biased region" description="Low complexity" evidence="8">
    <location>
        <begin position="1"/>
        <end position="13"/>
    </location>
</feature>
<proteinExistence type="predicted"/>
<feature type="region of interest" description="Disordered" evidence="8">
    <location>
        <begin position="1"/>
        <end position="21"/>
    </location>
</feature>
<dbReference type="Gene3D" id="3.10.20.310">
    <property type="entry name" value="membrane protein fhac"/>
    <property type="match status" value="1"/>
</dbReference>
<keyword evidence="6 9" id="KW-0472">Membrane</keyword>
<feature type="domain" description="POTRA" evidence="10">
    <location>
        <begin position="88"/>
        <end position="156"/>
    </location>
</feature>
<evidence type="ECO:0000256" key="9">
    <source>
        <dbReference type="SAM" id="Phobius"/>
    </source>
</evidence>
<evidence type="ECO:0000256" key="2">
    <source>
        <dbReference type="ARBA" id="ARBA00022475"/>
    </source>
</evidence>
<evidence type="ECO:0000256" key="7">
    <source>
        <dbReference type="ARBA" id="ARBA00023306"/>
    </source>
</evidence>
<dbReference type="Pfam" id="PF08478">
    <property type="entry name" value="POTRA_1"/>
    <property type="match status" value="1"/>
</dbReference>
<dbReference type="InterPro" id="IPR034746">
    <property type="entry name" value="POTRA"/>
</dbReference>
<protein>
    <submittedName>
        <fullName evidence="11">Unannotated protein</fullName>
    </submittedName>
</protein>
<gene>
    <name evidence="11" type="ORF">UFOPK1410_00673</name>
</gene>
<dbReference type="EMBL" id="CAEZSH010000073">
    <property type="protein sequence ID" value="CAB4540402.1"/>
    <property type="molecule type" value="Genomic_DNA"/>
</dbReference>
<dbReference type="PANTHER" id="PTHR37820:SF1">
    <property type="entry name" value="CELL DIVISION PROTEIN FTSQ"/>
    <property type="match status" value="1"/>
</dbReference>